<feature type="domain" description="TTF-type" evidence="1">
    <location>
        <begin position="214"/>
        <end position="293"/>
    </location>
</feature>
<dbReference type="GO" id="GO:0046983">
    <property type="term" value="F:protein dimerization activity"/>
    <property type="evidence" value="ECO:0007669"/>
    <property type="project" value="InterPro"/>
</dbReference>
<dbReference type="GeneID" id="115478846"/>
<dbReference type="InterPro" id="IPR008906">
    <property type="entry name" value="HATC_C_dom"/>
</dbReference>
<evidence type="ECO:0000259" key="1">
    <source>
        <dbReference type="SMART" id="SM00597"/>
    </source>
</evidence>
<evidence type="ECO:0000313" key="4">
    <source>
        <dbReference type="RefSeq" id="XP_030072333.1"/>
    </source>
</evidence>
<dbReference type="RefSeq" id="XP_030072334.1">
    <property type="nucleotide sequence ID" value="XM_030216474.1"/>
</dbReference>
<sequence>MAKQISLLNYVNKPCLEKLDKDANRDEKMRLEEIGEDAYTVEDLHLEVIDEDACKVEKPHLEELGENAYRIEKLCAEEFGEDAYRVEKLHVEELGEDAYRDEKPCVEELGEDTYKNEKPCVEGLGEDTYKDKKPCVEELGEDAYKDKKTCVEELGEGASRLDSLAFPSTSSIECLQMSTSGTEPTQLSIDLSHIDEPPKQPKLQAFPVSVISGKSRSFSTRWYDKFHWLEYSMIQDAVFCKMCRHFSDARAEGAFTRTGFKDWKHMNRSCARHEMSKSHSLALGRFDDYKHNHLLGVQENTSNPVNQPTKNTPVIESNREHIKVVLDVVMFCAKQDIPLRGHRETDGAVNKGNFLEMFKLLSKYNNDIQNRIEKLPKNATLMSPHIQNELLESATLVLLRKIKSEIHDSNNTYYAVLGVECKDLSKCELVAICIRYLYKGVIKERAVGFVDTADTTANGISDKIIKVLEIFELDPELCVGFSFDGTSVMSGNQGDVHAVLKRTFRRAIYVHSNSHRLNLVLCTASKACPSANTFFEILNYLHDFMTDTHRHSRFLDVQKQLHPDRQCLELEQLTDTKWSSKSGSVKKVLMLFDVILEVLVEFANSAGQIKLESQSILYQIETKKFLFLAVTFRKLFEISDFGTKGLQSTTVSVMDCINLIECLKETFVQFRENTSNDFDKILKLTEELAEKYGIENWDVSSSRKRKLPAKIGDTFVFSTLGKSSRVQSNEDLRHLWNEIIDCQITELNNRFQDDAYGMMTASAACMPASEAFGRRESLQPPCTLYGITIEEAEFTVFVQQLKRKVAQGNTYTALTDVLESCNVDIFPNVNALLRAVITLPMITCNMEKLFSTANRIKTTIRASMLTSRLQNLALLSFERELCDSLDYDSIIDTFNSKRRRLVL</sequence>
<dbReference type="InterPro" id="IPR025398">
    <property type="entry name" value="DUF4371"/>
</dbReference>
<dbReference type="Pfam" id="PF14291">
    <property type="entry name" value="DUF4371"/>
    <property type="match status" value="1"/>
</dbReference>
<dbReference type="OrthoDB" id="10062065at2759"/>
<evidence type="ECO:0000313" key="5">
    <source>
        <dbReference type="RefSeq" id="XP_030072334.1"/>
    </source>
</evidence>
<dbReference type="PANTHER" id="PTHR45749">
    <property type="match status" value="1"/>
</dbReference>
<gene>
    <name evidence="3 4 5" type="primary">LOC115478846</name>
</gene>
<evidence type="ECO:0000313" key="2">
    <source>
        <dbReference type="Proteomes" id="UP000515156"/>
    </source>
</evidence>
<dbReference type="InterPro" id="IPR006580">
    <property type="entry name" value="Znf_TTF"/>
</dbReference>
<dbReference type="Pfam" id="PF05699">
    <property type="entry name" value="Dimer_Tnp_hAT"/>
    <property type="match status" value="1"/>
</dbReference>
<dbReference type="Proteomes" id="UP000515156">
    <property type="component" value="Chromosome 10"/>
</dbReference>
<dbReference type="RefSeq" id="XP_030072333.1">
    <property type="nucleotide sequence ID" value="XM_030216473.1"/>
</dbReference>
<dbReference type="KEGG" id="muo:115478846"/>
<dbReference type="AlphaFoldDB" id="A0A6P7Z9G5"/>
<dbReference type="PANTHER" id="PTHR45749:SF37">
    <property type="entry name" value="OS05G0311600 PROTEIN"/>
    <property type="match status" value="1"/>
</dbReference>
<evidence type="ECO:0000313" key="3">
    <source>
        <dbReference type="RefSeq" id="XP_030072332.1"/>
    </source>
</evidence>
<dbReference type="SUPFAM" id="SSF53098">
    <property type="entry name" value="Ribonuclease H-like"/>
    <property type="match status" value="1"/>
</dbReference>
<proteinExistence type="predicted"/>
<dbReference type="SMART" id="SM00597">
    <property type="entry name" value="ZnF_TTF"/>
    <property type="match status" value="1"/>
</dbReference>
<accession>A0A6P7Z9G5</accession>
<dbReference type="RefSeq" id="XP_030072332.1">
    <property type="nucleotide sequence ID" value="XM_030216472.1"/>
</dbReference>
<reference evidence="3 4" key="1">
    <citation type="submission" date="2025-04" db="UniProtKB">
        <authorList>
            <consortium name="RefSeq"/>
        </authorList>
    </citation>
    <scope>IDENTIFICATION</scope>
</reference>
<protein>
    <submittedName>
        <fullName evidence="3 4">Zinc finger MYM-type protein 1-like</fullName>
    </submittedName>
</protein>
<keyword evidence="2" id="KW-1185">Reference proteome</keyword>
<organism evidence="2 5">
    <name type="scientific">Microcaecilia unicolor</name>
    <dbReference type="NCBI Taxonomy" id="1415580"/>
    <lineage>
        <taxon>Eukaryota</taxon>
        <taxon>Metazoa</taxon>
        <taxon>Chordata</taxon>
        <taxon>Craniata</taxon>
        <taxon>Vertebrata</taxon>
        <taxon>Euteleostomi</taxon>
        <taxon>Amphibia</taxon>
        <taxon>Gymnophiona</taxon>
        <taxon>Siphonopidae</taxon>
        <taxon>Microcaecilia</taxon>
    </lineage>
</organism>
<name>A0A6P7Z9G5_9AMPH</name>
<dbReference type="InterPro" id="IPR012337">
    <property type="entry name" value="RNaseH-like_sf"/>
</dbReference>